<keyword evidence="6 20" id="KW-0812">Transmembrane</keyword>
<evidence type="ECO:0000256" key="6">
    <source>
        <dbReference type="ARBA" id="ARBA00022692"/>
    </source>
</evidence>
<evidence type="ECO:0000256" key="7">
    <source>
        <dbReference type="ARBA" id="ARBA00022824"/>
    </source>
</evidence>
<feature type="compositionally biased region" description="Basic residues" evidence="19">
    <location>
        <begin position="384"/>
        <end position="395"/>
    </location>
</feature>
<evidence type="ECO:0000256" key="1">
    <source>
        <dbReference type="ARBA" id="ARBA00004477"/>
    </source>
</evidence>
<accession>A0A9W2Y927</accession>
<dbReference type="InterPro" id="IPR032453">
    <property type="entry name" value="PKNOX/Meis_N"/>
</dbReference>
<dbReference type="PROSITE" id="PS51013">
    <property type="entry name" value="PANNEXIN"/>
    <property type="match status" value="1"/>
</dbReference>
<feature type="DNA-binding region" description="Homeobox" evidence="17">
    <location>
        <begin position="311"/>
        <end position="373"/>
    </location>
</feature>
<keyword evidence="11 20" id="KW-0472">Membrane</keyword>
<evidence type="ECO:0000256" key="20">
    <source>
        <dbReference type="SAM" id="Phobius"/>
    </source>
</evidence>
<proteinExistence type="inferred from homology"/>
<dbReference type="InterPro" id="IPR000990">
    <property type="entry name" value="Innexin"/>
</dbReference>
<keyword evidence="9" id="KW-0406">Ion transport</keyword>
<evidence type="ECO:0000256" key="8">
    <source>
        <dbReference type="ARBA" id="ARBA00022989"/>
    </source>
</evidence>
<dbReference type="Gene3D" id="1.10.10.60">
    <property type="entry name" value="Homeodomain-like"/>
    <property type="match status" value="1"/>
</dbReference>
<dbReference type="InterPro" id="IPR009057">
    <property type="entry name" value="Homeodomain-like_sf"/>
</dbReference>
<dbReference type="OrthoDB" id="10056939at2759"/>
<keyword evidence="22" id="KW-1185">Reference proteome</keyword>
<evidence type="ECO:0000313" key="23">
    <source>
        <dbReference type="RefSeq" id="XP_055370536.1"/>
    </source>
</evidence>
<feature type="domain" description="Homeobox" evidence="21">
    <location>
        <begin position="309"/>
        <end position="372"/>
    </location>
</feature>
<feature type="compositionally biased region" description="Acidic residues" evidence="19">
    <location>
        <begin position="448"/>
        <end position="482"/>
    </location>
</feature>
<feature type="glycosylation site" description="N-linked (GlcNAc...) asparagine" evidence="16">
    <location>
        <position position="593"/>
    </location>
</feature>
<evidence type="ECO:0000256" key="9">
    <source>
        <dbReference type="ARBA" id="ARBA00023065"/>
    </source>
</evidence>
<keyword evidence="8 20" id="KW-1133">Transmembrane helix</keyword>
<evidence type="ECO:0000256" key="15">
    <source>
        <dbReference type="ARBA" id="ARBA00023303"/>
    </source>
</evidence>
<dbReference type="GO" id="GO:0007267">
    <property type="term" value="P:cell-cell signaling"/>
    <property type="evidence" value="ECO:0007669"/>
    <property type="project" value="TreeGrafter"/>
</dbReference>
<dbReference type="GO" id="GO:0034220">
    <property type="term" value="P:monoatomic ion transmembrane transport"/>
    <property type="evidence" value="ECO:0007669"/>
    <property type="project" value="UniProtKB-KW"/>
</dbReference>
<dbReference type="GO" id="GO:0005789">
    <property type="term" value="C:endoplasmic reticulum membrane"/>
    <property type="evidence" value="ECO:0007669"/>
    <property type="project" value="UniProtKB-SubCell"/>
</dbReference>
<keyword evidence="10 17" id="KW-0238">DNA-binding</keyword>
<reference evidence="23" key="1">
    <citation type="submission" date="2025-08" db="UniProtKB">
        <authorList>
            <consortium name="RefSeq"/>
        </authorList>
    </citation>
    <scope>IDENTIFICATION</scope>
</reference>
<feature type="transmembrane region" description="Helical" evidence="20">
    <location>
        <begin position="952"/>
        <end position="975"/>
    </location>
</feature>
<feature type="region of interest" description="Disordered" evidence="19">
    <location>
        <begin position="448"/>
        <end position="498"/>
    </location>
</feature>
<dbReference type="SMART" id="SM00389">
    <property type="entry name" value="HOX"/>
    <property type="match status" value="1"/>
</dbReference>
<name>A0A9W2Y927_BETSP</name>
<keyword evidence="7" id="KW-0256">Endoplasmic reticulum</keyword>
<evidence type="ECO:0000256" key="2">
    <source>
        <dbReference type="ARBA" id="ARBA00004651"/>
    </source>
</evidence>
<dbReference type="GeneID" id="114869156"/>
<evidence type="ECO:0000256" key="13">
    <source>
        <dbReference type="ARBA" id="ARBA00023180"/>
    </source>
</evidence>
<evidence type="ECO:0000256" key="4">
    <source>
        <dbReference type="ARBA" id="ARBA00022448"/>
    </source>
</evidence>
<keyword evidence="12 17" id="KW-0371">Homeobox</keyword>
<comment type="similarity">
    <text evidence="3">Belongs to the TALE/MEIS homeobox family.</text>
</comment>
<organism evidence="22 23">
    <name type="scientific">Betta splendens</name>
    <name type="common">Siamese fighting fish</name>
    <dbReference type="NCBI Taxonomy" id="158456"/>
    <lineage>
        <taxon>Eukaryota</taxon>
        <taxon>Metazoa</taxon>
        <taxon>Chordata</taxon>
        <taxon>Craniata</taxon>
        <taxon>Vertebrata</taxon>
        <taxon>Euteleostomi</taxon>
        <taxon>Actinopterygii</taxon>
        <taxon>Neopterygii</taxon>
        <taxon>Teleostei</taxon>
        <taxon>Neoteleostei</taxon>
        <taxon>Acanthomorphata</taxon>
        <taxon>Anabantaria</taxon>
        <taxon>Anabantiformes</taxon>
        <taxon>Anabantoidei</taxon>
        <taxon>Osphronemidae</taxon>
        <taxon>Betta</taxon>
    </lineage>
</organism>
<gene>
    <name evidence="23" type="primary">pknox2</name>
</gene>
<keyword evidence="18" id="KW-0175">Coiled coil</keyword>
<dbReference type="PANTHER" id="PTHR15759:SF3">
    <property type="entry name" value="PANNEXIN-3"/>
    <property type="match status" value="1"/>
</dbReference>
<protein>
    <submittedName>
        <fullName evidence="23">Homeobox protein PKNOX2 isoform X4</fullName>
    </submittedName>
</protein>
<comment type="subcellular location">
    <subcellularLocation>
        <location evidence="2">Cell membrane</location>
        <topology evidence="2">Multi-pass membrane protein</topology>
    </subcellularLocation>
    <subcellularLocation>
        <location evidence="1">Endoplasmic reticulum membrane</location>
        <topology evidence="1">Multi-pass membrane protein</topology>
    </subcellularLocation>
    <subcellularLocation>
        <location evidence="17">Nucleus</location>
    </subcellularLocation>
</comment>
<dbReference type="InterPro" id="IPR008422">
    <property type="entry name" value="KN_HD"/>
</dbReference>
<keyword evidence="5" id="KW-1003">Cell membrane</keyword>
<evidence type="ECO:0000256" key="18">
    <source>
        <dbReference type="SAM" id="Coils"/>
    </source>
</evidence>
<dbReference type="InterPro" id="IPR039099">
    <property type="entry name" value="Pannexin"/>
</dbReference>
<dbReference type="PROSITE" id="PS50071">
    <property type="entry name" value="HOMEOBOX_2"/>
    <property type="match status" value="1"/>
</dbReference>
<dbReference type="GO" id="GO:0006355">
    <property type="term" value="P:regulation of DNA-templated transcription"/>
    <property type="evidence" value="ECO:0007669"/>
    <property type="project" value="InterPro"/>
</dbReference>
<dbReference type="GO" id="GO:0005634">
    <property type="term" value="C:nucleus"/>
    <property type="evidence" value="ECO:0007669"/>
    <property type="project" value="UniProtKB-SubCell"/>
</dbReference>
<dbReference type="Pfam" id="PF16493">
    <property type="entry name" value="Meis_PKNOX_N"/>
    <property type="match status" value="1"/>
</dbReference>
<keyword evidence="15" id="KW-0407">Ion channel</keyword>
<dbReference type="GO" id="GO:0006812">
    <property type="term" value="P:monoatomic cation transport"/>
    <property type="evidence" value="ECO:0007669"/>
    <property type="project" value="InterPro"/>
</dbReference>
<evidence type="ECO:0000256" key="3">
    <source>
        <dbReference type="ARBA" id="ARBA00009661"/>
    </source>
</evidence>
<dbReference type="AlphaFoldDB" id="A0A9W2Y927"/>
<keyword evidence="13 16" id="KW-0325">Glycoprotein</keyword>
<dbReference type="CDD" id="cd00086">
    <property type="entry name" value="homeodomain"/>
    <property type="match status" value="1"/>
</dbReference>
<evidence type="ECO:0000256" key="17">
    <source>
        <dbReference type="PROSITE-ProRule" id="PRU00108"/>
    </source>
</evidence>
<evidence type="ECO:0000256" key="14">
    <source>
        <dbReference type="ARBA" id="ARBA00023242"/>
    </source>
</evidence>
<evidence type="ECO:0000259" key="21">
    <source>
        <dbReference type="PROSITE" id="PS50071"/>
    </source>
</evidence>
<dbReference type="RefSeq" id="XP_055370536.1">
    <property type="nucleotide sequence ID" value="XM_055514561.1"/>
</dbReference>
<evidence type="ECO:0000256" key="16">
    <source>
        <dbReference type="PIRSR" id="PIRSR600990-52"/>
    </source>
</evidence>
<keyword evidence="14 17" id="KW-0539">Nucleus</keyword>
<evidence type="ECO:0000256" key="19">
    <source>
        <dbReference type="SAM" id="MobiDB-lite"/>
    </source>
</evidence>
<dbReference type="CTD" id="63876"/>
<dbReference type="Proteomes" id="UP000515150">
    <property type="component" value="Chromosome 14"/>
</dbReference>
<evidence type="ECO:0000256" key="11">
    <source>
        <dbReference type="ARBA" id="ARBA00023136"/>
    </source>
</evidence>
<dbReference type="GO" id="GO:0003677">
    <property type="term" value="F:DNA binding"/>
    <property type="evidence" value="ECO:0007669"/>
    <property type="project" value="UniProtKB-UniRule"/>
</dbReference>
<evidence type="ECO:0000313" key="22">
    <source>
        <dbReference type="Proteomes" id="UP000515150"/>
    </source>
</evidence>
<dbReference type="PANTHER" id="PTHR15759">
    <property type="entry name" value="PANNEXIN"/>
    <property type="match status" value="1"/>
</dbReference>
<dbReference type="SUPFAM" id="SSF46689">
    <property type="entry name" value="Homeodomain-like"/>
    <property type="match status" value="1"/>
</dbReference>
<keyword evidence="4" id="KW-0813">Transport</keyword>
<sequence length="982" mass="109820">MADVTGCVEEYRLCCQPSVSLMKIGMQALHEEVDAGADNNYKSCCVAVGKLTMTGTTQQSAKTPQVHVPAATAAGNTSVSVTLDPQAQLESDKRAVYRHPLFPLLALLFEKCEQATQGSECITSASFDVDIENFVHQQEREHKPFFSEDPELDNLMVKAIQVLRIHLLELEKVSELCKDFCNRYITCLKTKMHSDNLLRNDLGGPYSPSHTSLSMQQELIQTSSPSMTSVSSSVNPSGIVVPAGGLQQGSVTMTTINSQVVSGGTLYQPVAMVTSQGQVLTQALAPGTIQIQNSQVNVDLSSLLDSDDKKSKNKRGVLPKHATNIMRSWLFQHLMHPYPTEDEKRQIAAQTSLTLLQVNNWFINARRRILQPMLDASNPDPAPKAKKMKSQHRPTQRFWPDSIVAGVLQTHRSQTGNSDNPLSLDSLQSLSSDSATLAMQQAMLGADDSIDGTEEDEEEEEEEEEEEGMEEDEEEEDGEEEESPRGRQLSSGGGGRRDLSLEHREELEAFSSFVIVAQVFRMSIAQAAAKAMLSDALLQEGSGINRINHLELELPLDKVIKFVSVGLPLMLVCMAFAREISLGPQISCFPPSNFSIKQGGYVDAYCWDSLMHHEFDSDGNFQERSLWVHKMFPYSLLAMATLMYLPALIWRQLVMPTLGSDLLFVIEELDKSYNRSIRMAQSILDMRQSTKNPLTFQAELQRAKRKRYFEYPLLERYMQCKQSSYFLVSMLFLRGFLLLIFMSAACLYLAYFHLSAFLQDEFSCFVRTGVLRDQNWVPDLIQCKMIGQLVFQVISVVNGAIYVLLAPIVLFSLIRLFVWDTTFISVYDVLPALDLINRRRLGCPLNDLNVLLLFLRANVAHLKSYGKVRALCSLAPPQVGSATAGQGLNAMLSQEEMEEREEAAMELAEEVEEAKKEGKLNLVDIMTILGAAQGRVMNCSEKRPLVEENMSLGTTTLIYTLKRILLVAIFVYIIWDVQKIIK</sequence>
<evidence type="ECO:0000256" key="12">
    <source>
        <dbReference type="ARBA" id="ARBA00023155"/>
    </source>
</evidence>
<dbReference type="InterPro" id="IPR001356">
    <property type="entry name" value="HD"/>
</dbReference>
<feature type="coiled-coil region" evidence="18">
    <location>
        <begin position="890"/>
        <end position="917"/>
    </location>
</feature>
<evidence type="ECO:0000256" key="5">
    <source>
        <dbReference type="ARBA" id="ARBA00022475"/>
    </source>
</evidence>
<dbReference type="GO" id="GO:0022829">
    <property type="term" value="F:wide pore channel activity"/>
    <property type="evidence" value="ECO:0007669"/>
    <property type="project" value="TreeGrafter"/>
</dbReference>
<dbReference type="GO" id="GO:0032732">
    <property type="term" value="P:positive regulation of interleukin-1 production"/>
    <property type="evidence" value="ECO:0007669"/>
    <property type="project" value="InterPro"/>
</dbReference>
<evidence type="ECO:0000256" key="10">
    <source>
        <dbReference type="ARBA" id="ARBA00023125"/>
    </source>
</evidence>
<feature type="transmembrane region" description="Helical" evidence="20">
    <location>
        <begin position="799"/>
        <end position="818"/>
    </location>
</feature>
<dbReference type="GO" id="GO:0005886">
    <property type="term" value="C:plasma membrane"/>
    <property type="evidence" value="ECO:0007669"/>
    <property type="project" value="UniProtKB-SubCell"/>
</dbReference>
<feature type="transmembrane region" description="Helical" evidence="20">
    <location>
        <begin position="725"/>
        <end position="751"/>
    </location>
</feature>
<dbReference type="FunFam" id="1.10.10.60:FF:000004">
    <property type="entry name" value="Meis2 homeobox isoform 2c"/>
    <property type="match status" value="1"/>
</dbReference>
<feature type="region of interest" description="Disordered" evidence="19">
    <location>
        <begin position="374"/>
        <end position="399"/>
    </location>
</feature>
<dbReference type="Pfam" id="PF05920">
    <property type="entry name" value="Homeobox_KN"/>
    <property type="match status" value="1"/>
</dbReference>